<dbReference type="GO" id="GO:0004222">
    <property type="term" value="F:metalloendopeptidase activity"/>
    <property type="evidence" value="ECO:0007669"/>
    <property type="project" value="TreeGrafter"/>
</dbReference>
<protein>
    <submittedName>
        <fullName evidence="4">Peptidase M23B</fullName>
    </submittedName>
</protein>
<sequence length="383" mass="42723" precursor="true">MGHGLTVGHAAPSAPVWLALLLVALCCLVVTPAHAAPSSEKELREAISEERAREKARRDSLARLSAQERSLNANLAAAEDRIALLESKVAKQEAELALLESAVGDVRQALERLQKDRDASEAELARLMSMLWPLHVRQEGTGGRDIEDWQTAEREYTWTQEIYRSIETHRAELRHQQEAISASLEKRETLMAEVRTQVARISADRDSLLQDKLRFRQQLSDVRREKQDAEGELRDVLALIQEFNVRLEQMAGRDISKMKGRLPWPAEGRVVRRWAPEANPPVRGVGIALREGTPVRAVAWGKVVHNDVLRGFGRVVILMHDKAYYTLYAFLADSPLRVGQEVGAGAAVGAAGFYPGADGPGVYFELRFHQKAINPDGWLTRAN</sequence>
<keyword evidence="2" id="KW-0732">Signal</keyword>
<evidence type="ECO:0000256" key="2">
    <source>
        <dbReference type="SAM" id="SignalP"/>
    </source>
</evidence>
<evidence type="ECO:0000259" key="3">
    <source>
        <dbReference type="Pfam" id="PF01551"/>
    </source>
</evidence>
<dbReference type="SMR" id="A0A0H3A652"/>
<dbReference type="PANTHER" id="PTHR21666:SF270">
    <property type="entry name" value="MUREIN HYDROLASE ACTIVATOR ENVC"/>
    <property type="match status" value="1"/>
</dbReference>
<evidence type="ECO:0000313" key="4">
    <source>
        <dbReference type="EMBL" id="ABM27943.1"/>
    </source>
</evidence>
<dbReference type="Gene3D" id="2.70.70.10">
    <property type="entry name" value="Glucose Permease (Domain IIA)"/>
    <property type="match status" value="1"/>
</dbReference>
<dbReference type="InterPro" id="IPR050570">
    <property type="entry name" value="Cell_wall_metabolism_enzyme"/>
</dbReference>
<evidence type="ECO:0000256" key="1">
    <source>
        <dbReference type="SAM" id="Coils"/>
    </source>
</evidence>
<feature type="coiled-coil region" evidence="1">
    <location>
        <begin position="212"/>
        <end position="239"/>
    </location>
</feature>
<dbReference type="SUPFAM" id="SSF161270">
    <property type="entry name" value="PspA lactotransferrin-binding region"/>
    <property type="match status" value="1"/>
</dbReference>
<dbReference type="AlphaFoldDB" id="A0A0H3A652"/>
<keyword evidence="1" id="KW-0175">Coiled coil</keyword>
<dbReference type="SUPFAM" id="SSF51261">
    <property type="entry name" value="Duplicated hybrid motif"/>
    <property type="match status" value="1"/>
</dbReference>
<dbReference type="HOGENOM" id="CLU_029425_4_0_7"/>
<feature type="domain" description="M23ase beta-sheet core" evidence="3">
    <location>
        <begin position="283"/>
        <end position="375"/>
    </location>
</feature>
<gene>
    <name evidence="4" type="ordered locus">Dvul_0922</name>
</gene>
<dbReference type="InterPro" id="IPR016047">
    <property type="entry name" value="M23ase_b-sheet_dom"/>
</dbReference>
<dbReference type="CDD" id="cd12797">
    <property type="entry name" value="M23_peptidase"/>
    <property type="match status" value="1"/>
</dbReference>
<feature type="coiled-coil region" evidence="1">
    <location>
        <begin position="61"/>
        <end position="130"/>
    </location>
</feature>
<organism evidence="4 5">
    <name type="scientific">Nitratidesulfovibrio vulgaris (strain DP4)</name>
    <name type="common">Desulfovibrio vulgaris</name>
    <dbReference type="NCBI Taxonomy" id="391774"/>
    <lineage>
        <taxon>Bacteria</taxon>
        <taxon>Pseudomonadati</taxon>
        <taxon>Thermodesulfobacteriota</taxon>
        <taxon>Desulfovibrionia</taxon>
        <taxon>Desulfovibrionales</taxon>
        <taxon>Desulfovibrionaceae</taxon>
        <taxon>Nitratidesulfovibrio</taxon>
    </lineage>
</organism>
<dbReference type="Proteomes" id="UP000009173">
    <property type="component" value="Chromosome"/>
</dbReference>
<dbReference type="PANTHER" id="PTHR21666">
    <property type="entry name" value="PEPTIDASE-RELATED"/>
    <property type="match status" value="1"/>
</dbReference>
<reference evidence="5" key="1">
    <citation type="journal article" date="2009" name="Environ. Microbiol.">
        <title>Contribution of mobile genetic elements to Desulfovibrio vulgaris genome plasticity.</title>
        <authorList>
            <person name="Walker C.B."/>
            <person name="Stolyar S."/>
            <person name="Chivian D."/>
            <person name="Pinel N."/>
            <person name="Gabster J.A."/>
            <person name="Dehal P.S."/>
            <person name="He Z."/>
            <person name="Yang Z.K."/>
            <person name="Yen H.C."/>
            <person name="Zhou J."/>
            <person name="Wall J.D."/>
            <person name="Hazen T.C."/>
            <person name="Arkin A.P."/>
            <person name="Stahl D.A."/>
        </authorList>
    </citation>
    <scope>NUCLEOTIDE SEQUENCE [LARGE SCALE GENOMIC DNA]</scope>
    <source>
        <strain evidence="5">DP4</strain>
    </source>
</reference>
<dbReference type="KEGG" id="dvl:Dvul_0922"/>
<dbReference type="InterPro" id="IPR011055">
    <property type="entry name" value="Dup_hybrid_motif"/>
</dbReference>
<dbReference type="Pfam" id="PF01551">
    <property type="entry name" value="Peptidase_M23"/>
    <property type="match status" value="1"/>
</dbReference>
<feature type="chain" id="PRO_5002604114" evidence="2">
    <location>
        <begin position="36"/>
        <end position="383"/>
    </location>
</feature>
<name>A0A0H3A652_NITV4</name>
<proteinExistence type="predicted"/>
<accession>A0A0H3A652</accession>
<feature type="signal peptide" evidence="2">
    <location>
        <begin position="1"/>
        <end position="35"/>
    </location>
</feature>
<evidence type="ECO:0000313" key="5">
    <source>
        <dbReference type="Proteomes" id="UP000009173"/>
    </source>
</evidence>
<dbReference type="EMBL" id="CP000527">
    <property type="protein sequence ID" value="ABM27943.1"/>
    <property type="molecule type" value="Genomic_DNA"/>
</dbReference>